<feature type="domain" description="HNH nuclease" evidence="1">
    <location>
        <begin position="94"/>
        <end position="171"/>
    </location>
</feature>
<dbReference type="EMBL" id="KV454304">
    <property type="protein sequence ID" value="ODQ69229.1"/>
    <property type="molecule type" value="Genomic_DNA"/>
</dbReference>
<name>A0A1E3PUX2_LIPST</name>
<organism evidence="3 4">
    <name type="scientific">Lipomyces starkeyi NRRL Y-11557</name>
    <dbReference type="NCBI Taxonomy" id="675824"/>
    <lineage>
        <taxon>Eukaryota</taxon>
        <taxon>Fungi</taxon>
        <taxon>Dikarya</taxon>
        <taxon>Ascomycota</taxon>
        <taxon>Saccharomycotina</taxon>
        <taxon>Lipomycetes</taxon>
        <taxon>Lipomycetales</taxon>
        <taxon>Lipomycetaceae</taxon>
        <taxon>Lipomyces</taxon>
    </lineage>
</organism>
<dbReference type="Pfam" id="PF25324">
    <property type="entry name" value="DUF7881"/>
    <property type="match status" value="1"/>
</dbReference>
<dbReference type="InterPro" id="IPR003615">
    <property type="entry name" value="HNH_nuc"/>
</dbReference>
<evidence type="ECO:0000313" key="4">
    <source>
        <dbReference type="Proteomes" id="UP000094385"/>
    </source>
</evidence>
<evidence type="ECO:0000313" key="3">
    <source>
        <dbReference type="EMBL" id="ODQ69229.1"/>
    </source>
</evidence>
<feature type="domain" description="DUF7881" evidence="2">
    <location>
        <begin position="2"/>
        <end position="53"/>
    </location>
</feature>
<reference evidence="3 4" key="1">
    <citation type="journal article" date="2016" name="Proc. Natl. Acad. Sci. U.S.A.">
        <title>Comparative genomics of biotechnologically important yeasts.</title>
        <authorList>
            <person name="Riley R."/>
            <person name="Haridas S."/>
            <person name="Wolfe K.H."/>
            <person name="Lopes M.R."/>
            <person name="Hittinger C.T."/>
            <person name="Goeker M."/>
            <person name="Salamov A.A."/>
            <person name="Wisecaver J.H."/>
            <person name="Long T.M."/>
            <person name="Calvey C.H."/>
            <person name="Aerts A.L."/>
            <person name="Barry K.W."/>
            <person name="Choi C."/>
            <person name="Clum A."/>
            <person name="Coughlan A.Y."/>
            <person name="Deshpande S."/>
            <person name="Douglass A.P."/>
            <person name="Hanson S.J."/>
            <person name="Klenk H.-P."/>
            <person name="LaButti K.M."/>
            <person name="Lapidus A."/>
            <person name="Lindquist E.A."/>
            <person name="Lipzen A.M."/>
            <person name="Meier-Kolthoff J.P."/>
            <person name="Ohm R.A."/>
            <person name="Otillar R.P."/>
            <person name="Pangilinan J.L."/>
            <person name="Peng Y."/>
            <person name="Rokas A."/>
            <person name="Rosa C.A."/>
            <person name="Scheuner C."/>
            <person name="Sibirny A.A."/>
            <person name="Slot J.C."/>
            <person name="Stielow J.B."/>
            <person name="Sun H."/>
            <person name="Kurtzman C.P."/>
            <person name="Blackwell M."/>
            <person name="Grigoriev I.V."/>
            <person name="Jeffries T.W."/>
        </authorList>
    </citation>
    <scope>NUCLEOTIDE SEQUENCE [LARGE SCALE GENOMIC DNA]</scope>
    <source>
        <strain evidence="3 4">NRRL Y-11557</strain>
    </source>
</reference>
<accession>A0A1E3PUX2</accession>
<dbReference type="AlphaFoldDB" id="A0A1E3PUX2"/>
<gene>
    <name evidence="3" type="ORF">LIPSTDRAFT_193814</name>
</gene>
<protein>
    <submittedName>
        <fullName evidence="3">Uncharacterized protein</fullName>
    </submittedName>
</protein>
<keyword evidence="4" id="KW-1185">Reference proteome</keyword>
<sequence>MKLNPSVTKKNFLSMLEILIVACARYRVTLRSTGLDLTPTDEPLQRGHYDIRPYSRKDRISITDEPCITRTLSHTSIGRDDTFRTQVRARDGRCVITGVVNAEAYRDRWRGFNAAHVVPLSSEDSWLQSGFSRWITNKTGERDTGINSCPNGLLMQSNIHDLFDSLDFSINPDDGYKITCFDADTFRIDGRVLDPICRNRADDLGVRNELLRWHFRQAVLANMRGAGEPSFETDFPPGTDMIGEILSGPAAPKRMEAELFSRLNQYSLTTESLHTPVGQE</sequence>
<dbReference type="InterPro" id="IPR057203">
    <property type="entry name" value="DUF7881"/>
</dbReference>
<evidence type="ECO:0000259" key="2">
    <source>
        <dbReference type="Pfam" id="PF25324"/>
    </source>
</evidence>
<dbReference type="OrthoDB" id="2142759at2759"/>
<evidence type="ECO:0000259" key="1">
    <source>
        <dbReference type="Pfam" id="PF13391"/>
    </source>
</evidence>
<proteinExistence type="predicted"/>
<dbReference type="Proteomes" id="UP000094385">
    <property type="component" value="Unassembled WGS sequence"/>
</dbReference>
<dbReference type="Pfam" id="PF13391">
    <property type="entry name" value="HNH_2"/>
    <property type="match status" value="1"/>
</dbReference>